<dbReference type="AlphaFoldDB" id="A0A5J4W0R3"/>
<organism evidence="1 2">
    <name type="scientific">Streblomastix strix</name>
    <dbReference type="NCBI Taxonomy" id="222440"/>
    <lineage>
        <taxon>Eukaryota</taxon>
        <taxon>Metamonada</taxon>
        <taxon>Preaxostyla</taxon>
        <taxon>Oxymonadida</taxon>
        <taxon>Streblomastigidae</taxon>
        <taxon>Streblomastix</taxon>
    </lineage>
</organism>
<accession>A0A5J4W0R3</accession>
<gene>
    <name evidence="1" type="ORF">EZS28_016370</name>
</gene>
<sequence>NQPIQVITKRNVKLSASQAFLLPTQLQTSLRSVAGIMQTLTSSPSLSSPQVLIAQLFSLQKFELDPQLTSGSVGSGDFNAFGTGMNSAQSALIALLMRKLENMNSEPQMNDVLNGLVNLPQQSDKQTKIILKKGNNEDKIFNTNFVQACKEIIMNTRTQINNLRHSPTFQPLSSTQIAPLLFTPLSLNTNFFLCPIFSHPINNQSYSYSNSQNQQSNINSSDEASIFLPLSSYSLPSFNDHLLTEVLLPCGSQPSIFWATRGICLVLQ</sequence>
<name>A0A5J4W0R3_9EUKA</name>
<dbReference type="EMBL" id="SNRW01004116">
    <property type="protein sequence ID" value="KAA6388099.1"/>
    <property type="molecule type" value="Genomic_DNA"/>
</dbReference>
<feature type="non-terminal residue" evidence="1">
    <location>
        <position position="1"/>
    </location>
</feature>
<evidence type="ECO:0000313" key="2">
    <source>
        <dbReference type="Proteomes" id="UP000324800"/>
    </source>
</evidence>
<dbReference type="Proteomes" id="UP000324800">
    <property type="component" value="Unassembled WGS sequence"/>
</dbReference>
<reference evidence="1 2" key="1">
    <citation type="submission" date="2019-03" db="EMBL/GenBank/DDBJ databases">
        <title>Single cell metagenomics reveals metabolic interactions within the superorganism composed of flagellate Streblomastix strix and complex community of Bacteroidetes bacteria on its surface.</title>
        <authorList>
            <person name="Treitli S.C."/>
            <person name="Kolisko M."/>
            <person name="Husnik F."/>
            <person name="Keeling P."/>
            <person name="Hampl V."/>
        </authorList>
    </citation>
    <scope>NUCLEOTIDE SEQUENCE [LARGE SCALE GENOMIC DNA]</scope>
    <source>
        <strain evidence="1">ST1C</strain>
    </source>
</reference>
<protein>
    <submittedName>
        <fullName evidence="1">Uncharacterized protein</fullName>
    </submittedName>
</protein>
<comment type="caution">
    <text evidence="1">The sequence shown here is derived from an EMBL/GenBank/DDBJ whole genome shotgun (WGS) entry which is preliminary data.</text>
</comment>
<evidence type="ECO:0000313" key="1">
    <source>
        <dbReference type="EMBL" id="KAA6388099.1"/>
    </source>
</evidence>
<proteinExistence type="predicted"/>